<dbReference type="GO" id="GO:0030276">
    <property type="term" value="F:clathrin binding"/>
    <property type="evidence" value="ECO:0007669"/>
    <property type="project" value="InterPro"/>
</dbReference>
<dbReference type="Proteomes" id="UP000694866">
    <property type="component" value="Unplaced"/>
</dbReference>
<evidence type="ECO:0000313" key="4">
    <source>
        <dbReference type="RefSeq" id="XP_011305707.1"/>
    </source>
</evidence>
<name>A0A9R1TAR6_9HYME</name>
<feature type="region of interest" description="Disordered" evidence="1">
    <location>
        <begin position="1"/>
        <end position="81"/>
    </location>
</feature>
<dbReference type="PANTHER" id="PTHR16156">
    <property type="entry name" value="AFTIPHILIN A-RELATED"/>
    <property type="match status" value="1"/>
</dbReference>
<dbReference type="GO" id="GO:0032588">
    <property type="term" value="C:trans-Golgi network membrane"/>
    <property type="evidence" value="ECO:0007669"/>
    <property type="project" value="InterPro"/>
</dbReference>
<dbReference type="PANTHER" id="PTHR16156:SF10">
    <property type="entry name" value="AFTIPHILIN-RELATED"/>
    <property type="match status" value="1"/>
</dbReference>
<organism evidence="3 4">
    <name type="scientific">Fopius arisanus</name>
    <dbReference type="NCBI Taxonomy" id="64838"/>
    <lineage>
        <taxon>Eukaryota</taxon>
        <taxon>Metazoa</taxon>
        <taxon>Ecdysozoa</taxon>
        <taxon>Arthropoda</taxon>
        <taxon>Hexapoda</taxon>
        <taxon>Insecta</taxon>
        <taxon>Pterygota</taxon>
        <taxon>Neoptera</taxon>
        <taxon>Endopterygota</taxon>
        <taxon>Hymenoptera</taxon>
        <taxon>Apocrita</taxon>
        <taxon>Ichneumonoidea</taxon>
        <taxon>Braconidae</taxon>
        <taxon>Opiinae</taxon>
        <taxon>Fopius</taxon>
    </lineage>
</organism>
<feature type="domain" description="Aftiphilin clathrin-binding box" evidence="2">
    <location>
        <begin position="520"/>
        <end position="585"/>
    </location>
</feature>
<sequence length="821" mass="90818">MSFPPLVSSTPPPLDHNFRESDEDDEFGDFAAGALDGSSTTSESPQKMLTPLQTPVSSVAPSPRVNGTTYSPLPKLLDPNKSLDDDLIITVEKTNDTVSSIKLGNRTSVIKNSPPTDYPPALPPQEAPQVEDILKNSPDLELVTRSNSSSLADSCFKSDSSTNPEGIDDPEPLSLVLDDPTISQDHPEHLLRHPDLEDDFYDYDKFNNSLDHEPYLHNVSETPGDLPQHQLGDIIEDKNIQEKILESSDNIFGDITSEFSNYLINSHGNEFVHHFTISDADGDPDKLLDASRDRDGKSNDEFSPFEVALDGNTLEIESVNNNSSVNVFQADFCDDRGEGKEIREAIHVGDEEFERRDFNFLEALEGEPTLEICPKSVESFDGLRGFREVEGQELGDSETVVGEEEFSEWKVQDDDFGDFADFSSEPVPQVNSDWGKIEEIGLVEGADDDNDDFGEFGDFGSCPATVETSHSSFDLRESICRIDNKNVANKIEDIIWNMFPTVPEPSPVDVTTLIAGDDIVWNFLKNIEETNALSYQWSNSGSNNALLAALGIDSRNILFGPRWNPNIPRFAANLGYAPLEPMKASNTEGHTSAVSTSKTQNSTNLEEVPAAQFDWNSSGLVNPLDASGGLSALLPLDLLYPFDPLLTTPHCSGHSESYHHHAACARSSIYYYPGDSAIDSGAEAVVFKPPRQPQISRIIEPLPGPSTIDWKKKPEVSESKPDPRISTQRLQKLMQKPPPKPEPNKCDIKPRKSSLGRRERNPEHAVLDRYGRQMVVKPETVQVLKQLPDLSFLSARTLLFNPEQKQIVQDLGAMINRKMPG</sequence>
<reference evidence="4" key="1">
    <citation type="submission" date="2025-08" db="UniProtKB">
        <authorList>
            <consortium name="RefSeq"/>
        </authorList>
    </citation>
    <scope>IDENTIFICATION</scope>
    <source>
        <strain evidence="4">USDA-PBARC FA_bdor</strain>
        <tissue evidence="4">Whole organism</tissue>
    </source>
</reference>
<dbReference type="GO" id="GO:0030121">
    <property type="term" value="C:AP-1 adaptor complex"/>
    <property type="evidence" value="ECO:0007669"/>
    <property type="project" value="TreeGrafter"/>
</dbReference>
<gene>
    <name evidence="4" type="primary">Afti</name>
</gene>
<evidence type="ECO:0000256" key="1">
    <source>
        <dbReference type="SAM" id="MobiDB-lite"/>
    </source>
</evidence>
<proteinExistence type="predicted"/>
<dbReference type="KEGG" id="fas:105268115"/>
<dbReference type="CTD" id="41744"/>
<dbReference type="InterPro" id="IPR029205">
    <property type="entry name" value="Clathrin-bd"/>
</dbReference>
<feature type="compositionally biased region" description="Pro residues" evidence="1">
    <location>
        <begin position="116"/>
        <end position="126"/>
    </location>
</feature>
<dbReference type="GeneID" id="105268115"/>
<feature type="region of interest" description="Disordered" evidence="1">
    <location>
        <begin position="696"/>
        <end position="763"/>
    </location>
</feature>
<feature type="compositionally biased region" description="Basic and acidic residues" evidence="1">
    <location>
        <begin position="709"/>
        <end position="723"/>
    </location>
</feature>
<evidence type="ECO:0000313" key="3">
    <source>
        <dbReference type="Proteomes" id="UP000694866"/>
    </source>
</evidence>
<dbReference type="InterPro" id="IPR046359">
    <property type="entry name" value="Aftin-like"/>
</dbReference>
<dbReference type="AlphaFoldDB" id="A0A9R1TAR6"/>
<protein>
    <submittedName>
        <fullName evidence="4">Aftiphilin isoform X1</fullName>
    </submittedName>
</protein>
<accession>A0A9R1TAR6</accession>
<dbReference type="RefSeq" id="XP_011305707.1">
    <property type="nucleotide sequence ID" value="XM_011307405.1"/>
</dbReference>
<evidence type="ECO:0000259" key="2">
    <source>
        <dbReference type="Pfam" id="PF15045"/>
    </source>
</evidence>
<dbReference type="Pfam" id="PF15045">
    <property type="entry name" value="Clathrin_bdg"/>
    <property type="match status" value="1"/>
</dbReference>
<feature type="compositionally biased region" description="Basic and acidic residues" evidence="1">
    <location>
        <begin position="742"/>
        <end position="763"/>
    </location>
</feature>
<dbReference type="OrthoDB" id="5917212at2759"/>
<feature type="region of interest" description="Disordered" evidence="1">
    <location>
        <begin position="107"/>
        <end position="126"/>
    </location>
</feature>
<feature type="compositionally biased region" description="Polar residues" evidence="1">
    <location>
        <begin position="37"/>
        <end position="71"/>
    </location>
</feature>
<keyword evidence="3" id="KW-1185">Reference proteome</keyword>
<feature type="compositionally biased region" description="Polar residues" evidence="1">
    <location>
        <begin position="144"/>
        <end position="164"/>
    </location>
</feature>
<feature type="region of interest" description="Disordered" evidence="1">
    <location>
        <begin position="144"/>
        <end position="171"/>
    </location>
</feature>